<evidence type="ECO:0000256" key="4">
    <source>
        <dbReference type="ARBA" id="ARBA00049445"/>
    </source>
</evidence>
<reference evidence="9" key="1">
    <citation type="journal article" date="2021" name="PeerJ">
        <title>Extensive microbial diversity within the chicken gut microbiome revealed by metagenomics and culture.</title>
        <authorList>
            <person name="Gilroy R."/>
            <person name="Ravi A."/>
            <person name="Getino M."/>
            <person name="Pursley I."/>
            <person name="Horton D.L."/>
            <person name="Alikhan N.F."/>
            <person name="Baker D."/>
            <person name="Gharbi K."/>
            <person name="Hall N."/>
            <person name="Watson M."/>
            <person name="Adriaenssens E.M."/>
            <person name="Foster-Nyarko E."/>
            <person name="Jarju S."/>
            <person name="Secka A."/>
            <person name="Antonio M."/>
            <person name="Oren A."/>
            <person name="Chaudhuri R.R."/>
            <person name="La Ragione R."/>
            <person name="Hildebrand F."/>
            <person name="Pallen M.J."/>
        </authorList>
    </citation>
    <scope>NUCLEOTIDE SEQUENCE</scope>
    <source>
        <strain evidence="9">ChiGjej2B2-19336</strain>
    </source>
</reference>
<evidence type="ECO:0000313" key="10">
    <source>
        <dbReference type="Proteomes" id="UP000698963"/>
    </source>
</evidence>
<evidence type="ECO:0000313" key="9">
    <source>
        <dbReference type="EMBL" id="HJD96826.1"/>
    </source>
</evidence>
<feature type="active site" description="Proton donor" evidence="5">
    <location>
        <position position="50"/>
    </location>
</feature>
<dbReference type="GO" id="GO:0016616">
    <property type="term" value="F:oxidoreductase activity, acting on the CH-OH group of donors, NAD or NADP as acceptor"/>
    <property type="evidence" value="ECO:0007669"/>
    <property type="project" value="UniProtKB-ARBA"/>
</dbReference>
<feature type="domain" description="NADP-dependent oxidoreductase" evidence="8">
    <location>
        <begin position="23"/>
        <end position="265"/>
    </location>
</feature>
<dbReference type="InterPro" id="IPR036812">
    <property type="entry name" value="NAD(P)_OxRdtase_dom_sf"/>
</dbReference>
<protein>
    <submittedName>
        <fullName evidence="9">Aldo/keto reductase</fullName>
    </submittedName>
</protein>
<sequence length="279" mass="31242">MKSKEFVLHNGVIVPHPGFGTCKIPEEEVCGAVLRALEAGYRHFDTASFYGSESGLGEALRKSGLAREEVFIASKVWNTERGYERTRAAFAASLERMGLDYLDLYLIHWPANKKQFGDGAEALNAETWRALEDLYEEGIVRAIGVSNFLPHHLEGLLKTARICPMVNQVECHPGWLQFPVLEYCREHGIVVEAWSPLGRRAALDHPVIRDVAQRTGLTTAQVCLAWLRGHGVLPLPKAADPSRMEENLREEGMLDEKDMRAIDALAPMWLCSDPDMVDF</sequence>
<dbReference type="InterPro" id="IPR018170">
    <property type="entry name" value="Aldo/ket_reductase_CS"/>
</dbReference>
<dbReference type="FunFam" id="3.20.20.100:FF:000002">
    <property type="entry name" value="2,5-diketo-D-gluconic acid reductase A"/>
    <property type="match status" value="1"/>
</dbReference>
<dbReference type="InterPro" id="IPR023210">
    <property type="entry name" value="NADP_OxRdtase_dom"/>
</dbReference>
<comment type="caution">
    <text evidence="9">The sequence shown here is derived from an EMBL/GenBank/DDBJ whole genome shotgun (WGS) entry which is preliminary data.</text>
</comment>
<evidence type="ECO:0000256" key="1">
    <source>
        <dbReference type="ARBA" id="ARBA00007905"/>
    </source>
</evidence>
<keyword evidence="3" id="KW-0560">Oxidoreductase</keyword>
<dbReference type="InterPro" id="IPR020471">
    <property type="entry name" value="AKR"/>
</dbReference>
<dbReference type="PANTHER" id="PTHR43827">
    <property type="entry name" value="2,5-DIKETO-D-GLUCONIC ACID REDUCTASE"/>
    <property type="match status" value="1"/>
</dbReference>
<evidence type="ECO:0000256" key="6">
    <source>
        <dbReference type="PIRSR" id="PIRSR000097-2"/>
    </source>
</evidence>
<dbReference type="PROSITE" id="PS00062">
    <property type="entry name" value="ALDOKETO_REDUCTASE_2"/>
    <property type="match status" value="1"/>
</dbReference>
<evidence type="ECO:0000259" key="8">
    <source>
        <dbReference type="Pfam" id="PF00248"/>
    </source>
</evidence>
<dbReference type="Pfam" id="PF00248">
    <property type="entry name" value="Aldo_ket_red"/>
    <property type="match status" value="1"/>
</dbReference>
<dbReference type="Gene3D" id="3.20.20.100">
    <property type="entry name" value="NADP-dependent oxidoreductase domain"/>
    <property type="match status" value="1"/>
</dbReference>
<accession>A0A921AVQ6</accession>
<dbReference type="PRINTS" id="PR00069">
    <property type="entry name" value="ALDKETRDTASE"/>
</dbReference>
<evidence type="ECO:0000256" key="5">
    <source>
        <dbReference type="PIRSR" id="PIRSR000097-1"/>
    </source>
</evidence>
<dbReference type="PANTHER" id="PTHR43827:SF3">
    <property type="entry name" value="NADP-DEPENDENT OXIDOREDUCTASE DOMAIN-CONTAINING PROTEIN"/>
    <property type="match status" value="1"/>
</dbReference>
<feature type="site" description="Lowers pKa of active site Tyr" evidence="7">
    <location>
        <position position="75"/>
    </location>
</feature>
<feature type="binding site" evidence="6">
    <location>
        <position position="108"/>
    </location>
    <ligand>
        <name>substrate</name>
    </ligand>
</feature>
<dbReference type="Proteomes" id="UP000698963">
    <property type="component" value="Unassembled WGS sequence"/>
</dbReference>
<reference evidence="9" key="2">
    <citation type="submission" date="2021-09" db="EMBL/GenBank/DDBJ databases">
        <authorList>
            <person name="Gilroy R."/>
        </authorList>
    </citation>
    <scope>NUCLEOTIDE SEQUENCE</scope>
    <source>
        <strain evidence="9">ChiGjej2B2-19336</strain>
    </source>
</reference>
<evidence type="ECO:0000256" key="7">
    <source>
        <dbReference type="PIRSR" id="PIRSR000097-3"/>
    </source>
</evidence>
<name>A0A921AVQ6_9BACT</name>
<proteinExistence type="inferred from homology"/>
<gene>
    <name evidence="9" type="ORF">K8W16_04175</name>
</gene>
<dbReference type="SUPFAM" id="SSF51430">
    <property type="entry name" value="NAD(P)-linked oxidoreductase"/>
    <property type="match status" value="1"/>
</dbReference>
<dbReference type="EMBL" id="DYZA01000076">
    <property type="protein sequence ID" value="HJD96826.1"/>
    <property type="molecule type" value="Genomic_DNA"/>
</dbReference>
<dbReference type="RefSeq" id="WP_304121398.1">
    <property type="nucleotide sequence ID" value="NZ_DYZA01000076.1"/>
</dbReference>
<keyword evidence="2" id="KW-0521">NADP</keyword>
<dbReference type="CDD" id="cd19071">
    <property type="entry name" value="AKR_AKR1-5-like"/>
    <property type="match status" value="1"/>
</dbReference>
<comment type="catalytic activity">
    <reaction evidence="4">
        <text>hydroxyacetone + NADP(+) = methylglyoxal + NADPH + H(+)</text>
        <dbReference type="Rhea" id="RHEA:27986"/>
        <dbReference type="ChEBI" id="CHEBI:15378"/>
        <dbReference type="ChEBI" id="CHEBI:17158"/>
        <dbReference type="ChEBI" id="CHEBI:27957"/>
        <dbReference type="ChEBI" id="CHEBI:57783"/>
        <dbReference type="ChEBI" id="CHEBI:58349"/>
    </reaction>
</comment>
<dbReference type="PROSITE" id="PS00798">
    <property type="entry name" value="ALDOKETO_REDUCTASE_1"/>
    <property type="match status" value="1"/>
</dbReference>
<evidence type="ECO:0000256" key="3">
    <source>
        <dbReference type="ARBA" id="ARBA00023002"/>
    </source>
</evidence>
<organism evidence="9 10">
    <name type="scientific">Mailhella massiliensis</name>
    <dbReference type="NCBI Taxonomy" id="1903261"/>
    <lineage>
        <taxon>Bacteria</taxon>
        <taxon>Pseudomonadati</taxon>
        <taxon>Thermodesulfobacteriota</taxon>
        <taxon>Desulfovibrionia</taxon>
        <taxon>Desulfovibrionales</taxon>
        <taxon>Desulfovibrionaceae</taxon>
        <taxon>Mailhella</taxon>
    </lineage>
</organism>
<evidence type="ECO:0000256" key="2">
    <source>
        <dbReference type="ARBA" id="ARBA00022857"/>
    </source>
</evidence>
<comment type="similarity">
    <text evidence="1">Belongs to the aldo/keto reductase family.</text>
</comment>
<dbReference type="PIRSF" id="PIRSF000097">
    <property type="entry name" value="AKR"/>
    <property type="match status" value="1"/>
</dbReference>
<dbReference type="AlphaFoldDB" id="A0A921AVQ6"/>